<reference evidence="1" key="1">
    <citation type="submission" date="2022-12" db="EMBL/GenBank/DDBJ databases">
        <title>Paraconexibacter alkalitolerans sp. nov. and Baekduia alba sp. nov., isolated from soil and emended description of the genera Paraconexibacter (Chun et al., 2020) and Baekduia (An et al., 2020).</title>
        <authorList>
            <person name="Vieira S."/>
            <person name="Huber K.J."/>
            <person name="Geppert A."/>
            <person name="Wolf J."/>
            <person name="Neumann-Schaal M."/>
            <person name="Muesken M."/>
            <person name="Overmann J."/>
        </authorList>
    </citation>
    <scope>NUCLEOTIDE SEQUENCE</scope>
    <source>
        <strain evidence="1">AEG42_29</strain>
    </source>
</reference>
<organism evidence="1">
    <name type="scientific">Paraconexibacter sp. AEG42_29</name>
    <dbReference type="NCBI Taxonomy" id="2997339"/>
    <lineage>
        <taxon>Bacteria</taxon>
        <taxon>Bacillati</taxon>
        <taxon>Actinomycetota</taxon>
        <taxon>Thermoleophilia</taxon>
        <taxon>Solirubrobacterales</taxon>
        <taxon>Paraconexibacteraceae</taxon>
        <taxon>Paraconexibacter</taxon>
    </lineage>
</organism>
<dbReference type="PANTHER" id="PTHR33371:SF4">
    <property type="entry name" value="INTERMEMBRANE PHOSPHOLIPID TRANSPORT SYSTEM BINDING PROTEIN MLAD"/>
    <property type="match status" value="1"/>
</dbReference>
<dbReference type="AlphaFoldDB" id="A0AAU7B1Z4"/>
<protein>
    <recommendedName>
        <fullName evidence="2">MCE family protein</fullName>
    </recommendedName>
</protein>
<evidence type="ECO:0008006" key="2">
    <source>
        <dbReference type="Google" id="ProtNLM"/>
    </source>
</evidence>
<proteinExistence type="predicted"/>
<accession>A0AAU7B1Z4</accession>
<dbReference type="PANTHER" id="PTHR33371">
    <property type="entry name" value="INTERMEMBRANE PHOSPHOLIPID TRANSPORT SYSTEM BINDING PROTEIN MLAD-RELATED"/>
    <property type="match status" value="1"/>
</dbReference>
<evidence type="ECO:0000313" key="1">
    <source>
        <dbReference type="EMBL" id="XAY07697.1"/>
    </source>
</evidence>
<sequence>MRASVQPVVIRRAVALGGLAAIVLLVVLLTGGGNAGSHTLYATVSDATNLIKGQELKAGGGKIGVIDDVRAIDGGAKARLTLSVEDRAWPLPKDTTFTARFGGTAAFYNRHILVTPGKEGGASLTEGADIPALDFRVPVEVDQLLSVFDTDVRRDLKSFVNRSGETLDRSQEPLRKTLDKTPQAITQAARVFEDLTDDRNALSLTLTKTDDVVDAVRRADPGLERLLTGAATTFSAIADKQTQLKTTVERLPGMLAQTRSTLTKAEGTLDDAGALATKLHPGVRQLRTIAAPLNDVLASVQTIAPDANATLATVRRSTPQVNTFLKRTTTLTPQIGSIADKAIENLNCIRPYTPELMGLLTTWGDFMSWSDTKDKYLRARVENFLPTPTNDVPQTPAQLKQTFPDLRYGFPRPPGYNAGQPWYIDECGAGKDAVDPSKDVEGAASFTNKIPTAAGGTK</sequence>
<dbReference type="KEGG" id="parq:DSM112329_04585"/>
<gene>
    <name evidence="1" type="ORF">DSM112329_04585</name>
</gene>
<name>A0AAU7B1Z4_9ACTN</name>
<dbReference type="InterPro" id="IPR052336">
    <property type="entry name" value="MlaD_Phospholipid_Transporter"/>
</dbReference>
<dbReference type="EMBL" id="CP114014">
    <property type="protein sequence ID" value="XAY07697.1"/>
    <property type="molecule type" value="Genomic_DNA"/>
</dbReference>
<dbReference type="RefSeq" id="WP_354698887.1">
    <property type="nucleotide sequence ID" value="NZ_CP114014.1"/>
</dbReference>